<keyword evidence="3" id="KW-0611">Plant defense</keyword>
<proteinExistence type="predicted"/>
<keyword evidence="1" id="KW-0677">Repeat</keyword>
<keyword evidence="2" id="KW-0547">Nucleotide-binding</keyword>
<dbReference type="EMBL" id="WHWC01000007">
    <property type="protein sequence ID" value="KAG8380174.1"/>
    <property type="molecule type" value="Genomic_DNA"/>
</dbReference>
<evidence type="ECO:0000313" key="6">
    <source>
        <dbReference type="Proteomes" id="UP000826271"/>
    </source>
</evidence>
<name>A0AAV6XBC8_9LAMI</name>
<dbReference type="Gene3D" id="1.20.5.4130">
    <property type="match status" value="1"/>
</dbReference>
<dbReference type="Proteomes" id="UP000826271">
    <property type="component" value="Unassembled WGS sequence"/>
</dbReference>
<gene>
    <name evidence="5" type="ORF">BUALT_Bualt07G0166100</name>
</gene>
<evidence type="ECO:0000256" key="1">
    <source>
        <dbReference type="ARBA" id="ARBA00022737"/>
    </source>
</evidence>
<sequence>MADAIISILVEQLAEITRKQIEEEVNLVRGVNKEVRYLSNELKAIRNVLDDAERRGFKEKNIQDWLKELDDTSYDIADVVELCNSQASD</sequence>
<evidence type="ECO:0000259" key="4">
    <source>
        <dbReference type="Pfam" id="PF18052"/>
    </source>
</evidence>
<evidence type="ECO:0000256" key="2">
    <source>
        <dbReference type="ARBA" id="ARBA00022741"/>
    </source>
</evidence>
<dbReference type="AlphaFoldDB" id="A0AAV6XBC8"/>
<protein>
    <recommendedName>
        <fullName evidence="4">Disease resistance N-terminal domain-containing protein</fullName>
    </recommendedName>
</protein>
<comment type="caution">
    <text evidence="5">The sequence shown here is derived from an EMBL/GenBank/DDBJ whole genome shotgun (WGS) entry which is preliminary data.</text>
</comment>
<accession>A0AAV6XBC8</accession>
<evidence type="ECO:0000313" key="5">
    <source>
        <dbReference type="EMBL" id="KAG8380174.1"/>
    </source>
</evidence>
<evidence type="ECO:0000256" key="3">
    <source>
        <dbReference type="ARBA" id="ARBA00022821"/>
    </source>
</evidence>
<keyword evidence="6" id="KW-1185">Reference proteome</keyword>
<reference evidence="5" key="1">
    <citation type="submission" date="2019-10" db="EMBL/GenBank/DDBJ databases">
        <authorList>
            <person name="Zhang R."/>
            <person name="Pan Y."/>
            <person name="Wang J."/>
            <person name="Ma R."/>
            <person name="Yu S."/>
        </authorList>
    </citation>
    <scope>NUCLEOTIDE SEQUENCE</scope>
    <source>
        <strain evidence="5">LA-IB0</strain>
        <tissue evidence="5">Leaf</tissue>
    </source>
</reference>
<organism evidence="5 6">
    <name type="scientific">Buddleja alternifolia</name>
    <dbReference type="NCBI Taxonomy" id="168488"/>
    <lineage>
        <taxon>Eukaryota</taxon>
        <taxon>Viridiplantae</taxon>
        <taxon>Streptophyta</taxon>
        <taxon>Embryophyta</taxon>
        <taxon>Tracheophyta</taxon>
        <taxon>Spermatophyta</taxon>
        <taxon>Magnoliopsida</taxon>
        <taxon>eudicotyledons</taxon>
        <taxon>Gunneridae</taxon>
        <taxon>Pentapetalae</taxon>
        <taxon>asterids</taxon>
        <taxon>lamiids</taxon>
        <taxon>Lamiales</taxon>
        <taxon>Scrophulariaceae</taxon>
        <taxon>Buddlejeae</taxon>
        <taxon>Buddleja</taxon>
    </lineage>
</organism>
<dbReference type="InterPro" id="IPR041118">
    <property type="entry name" value="Rx_N"/>
</dbReference>
<dbReference type="GO" id="GO:0000166">
    <property type="term" value="F:nucleotide binding"/>
    <property type="evidence" value="ECO:0007669"/>
    <property type="project" value="UniProtKB-KW"/>
</dbReference>
<dbReference type="Pfam" id="PF18052">
    <property type="entry name" value="Rx_N"/>
    <property type="match status" value="1"/>
</dbReference>
<feature type="domain" description="Disease resistance N-terminal" evidence="4">
    <location>
        <begin position="6"/>
        <end position="87"/>
    </location>
</feature>
<dbReference type="GO" id="GO:0006952">
    <property type="term" value="P:defense response"/>
    <property type="evidence" value="ECO:0007669"/>
    <property type="project" value="UniProtKB-KW"/>
</dbReference>